<dbReference type="InterPro" id="IPR024983">
    <property type="entry name" value="CHAT_dom"/>
</dbReference>
<sequence length="1276" mass="145150">MHHHALVFSSTEAATLREAYARLLHKIEQGKQLHPQYLAQLQEIMRGLLYEQKKLTSFWKQVRRHPKAAYHLHLTHKDKSLLNLPWQMAIDQETFPFVYVSKGAPVEKALPVYQPQAGPLKILVMISSPVNTEIDERLSYEEEEEAILHALEPLREKGQVQVQFTANGSLHCLEQQLALQHYHVLYFSGHGIYKYQTGYLQLENKKTQKAELVSASELAKSLSKKRKHLPALVILASCQTAQGKPDQGFRGVADELIAAGVPAVIAMAFSITDHYATVFAAQLYQQLAWQKALLPAYGAALKATQQEETKRIEQRGQYYAPTQWLIPQLYYHQQVDHIVDWQASRKADKDVVTPAPKKHGSLTDHNWNYRFIGRRAESAHLLAHLHQQGPVLIRGLGGTGKTALAEHLTTRLIAYDSTYHVFAFDLPDTTLTTIRKELEGYLKKHTGARSKTRAPQSYKDPLQQLDWLVQAVSKLCKPVWIFDGIDGCQQSIGGPLQVDWLSWLTFTQQYLLHKTAVIFTGRYAVPELSGVAGIVLNQVSLPDFYRKCQQFSFRHLPLKYPGSTLMQIAELLYNAMGGHYQALVCFDQLYRAQPKQTEQLLEEIRLAGNTEAGYQLRHRITVQVQAMLDMEGKQPLFSHLPDLLNEEEMKILVLMGNFRLPVMVTALDRQDGQKNRLPVLRRLRDLGLIEEKSPQNGQPYKIGVFFFATTLIREWLEHEGLTPGGLFSHEKAGDYWYYMSRRVTLRHSDSTEAFRHFMLAEHGKKVNKVGAMLSTEYYRVSKYEEAMHYAMETYGVAGEQTDPDVLNNLGLMFRFYGHLPQAEEFLEKFYEAAQKKGDREKEGHALNNLANVLNERGQPNNATGLLQESIEIARSLGDKESEAGRLNTLGLIKDEQGQPRKAKALYLQSLRIRQALGNPYGEAKTLLNLVHIYLIEDKQQQAIETLHFCLQAFHEAEDKLAEGRVLHTLGTVYCDQGDHDKGMDYLNKALTHHRSIGHTPGEADSYHNIALIHMEAGRFTAALASLEKSLSLYQSLKNRLREGVTYNCLSILYREKGDYKKAITMAEHGRTLFMLKMHMQGDSACSYNLGMAYRALKKRDLSKEYFKQSMDSLVMSEDPQHKEMMKAIRQILVPTQKKGPGLITLMDHMRAMRDSGNRIGEAATAYEAAMLFVALKSWKFFWEFALECYRIYSTTDDAHGIFLSTRSLGFALYIQVDPDERKKGLVLLQHCLQAGRKAGYAGTEDLAAFINKYEGSNSGWSIKNLPHRMGGLKVQR</sequence>
<keyword evidence="4 6" id="KW-0802">TPR repeat</keyword>
<accession>A0A3B7MXF7</accession>
<name>A0A3B7MXF7_9BACT</name>
<reference evidence="8 9" key="1">
    <citation type="submission" date="2018-09" db="EMBL/GenBank/DDBJ databases">
        <title>Genome sequencing of strain 6GH32-13.</title>
        <authorList>
            <person name="Weon H.-Y."/>
            <person name="Heo J."/>
            <person name="Kwon S.-W."/>
        </authorList>
    </citation>
    <scope>NUCLEOTIDE SEQUENCE [LARGE SCALE GENOMIC DNA]</scope>
    <source>
        <strain evidence="8 9">5GH32-13</strain>
    </source>
</reference>
<dbReference type="SUPFAM" id="SSF52540">
    <property type="entry name" value="P-loop containing nucleoside triphosphate hydrolases"/>
    <property type="match status" value="1"/>
</dbReference>
<dbReference type="Pfam" id="PF12770">
    <property type="entry name" value="CHAT"/>
    <property type="match status" value="1"/>
</dbReference>
<dbReference type="PANTHER" id="PTHR46630:SF1">
    <property type="entry name" value="TETRATRICOPEPTIDE REPEAT PROTEIN 29"/>
    <property type="match status" value="1"/>
</dbReference>
<dbReference type="PROSITE" id="PS50005">
    <property type="entry name" value="TPR"/>
    <property type="match status" value="1"/>
</dbReference>
<feature type="repeat" description="TPR" evidence="6">
    <location>
        <begin position="1003"/>
        <end position="1036"/>
    </location>
</feature>
<dbReference type="InterPro" id="IPR051476">
    <property type="entry name" value="Bac_ResReg_Asp_Phosphatase"/>
</dbReference>
<dbReference type="EMBL" id="CP032157">
    <property type="protein sequence ID" value="AXY77909.1"/>
    <property type="molecule type" value="Genomic_DNA"/>
</dbReference>
<evidence type="ECO:0000256" key="5">
    <source>
        <dbReference type="ARBA" id="ARBA00038253"/>
    </source>
</evidence>
<keyword evidence="9" id="KW-1185">Reference proteome</keyword>
<dbReference type="Gene3D" id="3.40.50.300">
    <property type="entry name" value="P-loop containing nucleotide triphosphate hydrolases"/>
    <property type="match status" value="1"/>
</dbReference>
<dbReference type="AlphaFoldDB" id="A0A3B7MXF7"/>
<feature type="domain" description="CHAT" evidence="7">
    <location>
        <begin position="66"/>
        <end position="324"/>
    </location>
</feature>
<evidence type="ECO:0000256" key="1">
    <source>
        <dbReference type="ARBA" id="ARBA00004496"/>
    </source>
</evidence>
<evidence type="ECO:0000256" key="3">
    <source>
        <dbReference type="ARBA" id="ARBA00022737"/>
    </source>
</evidence>
<dbReference type="RefSeq" id="WP_119053782.1">
    <property type="nucleotide sequence ID" value="NZ_CP032157.1"/>
</dbReference>
<organism evidence="8 9">
    <name type="scientific">Paraflavitalea soli</name>
    <dbReference type="NCBI Taxonomy" id="2315862"/>
    <lineage>
        <taxon>Bacteria</taxon>
        <taxon>Pseudomonadati</taxon>
        <taxon>Bacteroidota</taxon>
        <taxon>Chitinophagia</taxon>
        <taxon>Chitinophagales</taxon>
        <taxon>Chitinophagaceae</taxon>
        <taxon>Paraflavitalea</taxon>
    </lineage>
</organism>
<evidence type="ECO:0000259" key="7">
    <source>
        <dbReference type="Pfam" id="PF12770"/>
    </source>
</evidence>
<keyword evidence="2" id="KW-0963">Cytoplasm</keyword>
<dbReference type="Pfam" id="PF13181">
    <property type="entry name" value="TPR_8"/>
    <property type="match status" value="1"/>
</dbReference>
<gene>
    <name evidence="8" type="ORF">D3H65_29685</name>
</gene>
<comment type="similarity">
    <text evidence="5">Belongs to the Rap family.</text>
</comment>
<dbReference type="InterPro" id="IPR019734">
    <property type="entry name" value="TPR_rpt"/>
</dbReference>
<dbReference type="SMART" id="SM00028">
    <property type="entry name" value="TPR"/>
    <property type="match status" value="7"/>
</dbReference>
<dbReference type="Gene3D" id="1.25.40.10">
    <property type="entry name" value="Tetratricopeptide repeat domain"/>
    <property type="match status" value="2"/>
</dbReference>
<comment type="subcellular location">
    <subcellularLocation>
        <location evidence="1">Cytoplasm</location>
    </subcellularLocation>
</comment>
<dbReference type="InterPro" id="IPR011990">
    <property type="entry name" value="TPR-like_helical_dom_sf"/>
</dbReference>
<dbReference type="KEGG" id="pseg:D3H65_29685"/>
<evidence type="ECO:0000256" key="2">
    <source>
        <dbReference type="ARBA" id="ARBA00022490"/>
    </source>
</evidence>
<dbReference type="OrthoDB" id="9809670at2"/>
<dbReference type="Proteomes" id="UP000263900">
    <property type="component" value="Chromosome"/>
</dbReference>
<dbReference type="PANTHER" id="PTHR46630">
    <property type="entry name" value="TETRATRICOPEPTIDE REPEAT PROTEIN 29"/>
    <property type="match status" value="1"/>
</dbReference>
<dbReference type="GO" id="GO:0005737">
    <property type="term" value="C:cytoplasm"/>
    <property type="evidence" value="ECO:0007669"/>
    <property type="project" value="UniProtKB-SubCell"/>
</dbReference>
<proteinExistence type="inferred from homology"/>
<dbReference type="InterPro" id="IPR027417">
    <property type="entry name" value="P-loop_NTPase"/>
</dbReference>
<evidence type="ECO:0000256" key="6">
    <source>
        <dbReference type="PROSITE-ProRule" id="PRU00339"/>
    </source>
</evidence>
<protein>
    <submittedName>
        <fullName evidence="8">CHAT domain-containing protein</fullName>
    </submittedName>
</protein>
<dbReference type="SUPFAM" id="SSF48452">
    <property type="entry name" value="TPR-like"/>
    <property type="match status" value="2"/>
</dbReference>
<dbReference type="Pfam" id="PF13424">
    <property type="entry name" value="TPR_12"/>
    <property type="match status" value="3"/>
</dbReference>
<evidence type="ECO:0000313" key="8">
    <source>
        <dbReference type="EMBL" id="AXY77909.1"/>
    </source>
</evidence>
<evidence type="ECO:0000313" key="9">
    <source>
        <dbReference type="Proteomes" id="UP000263900"/>
    </source>
</evidence>
<keyword evidence="3" id="KW-0677">Repeat</keyword>
<evidence type="ECO:0000256" key="4">
    <source>
        <dbReference type="ARBA" id="ARBA00022803"/>
    </source>
</evidence>